<dbReference type="InterPro" id="IPR006620">
    <property type="entry name" value="Pro_4_hyd_alph"/>
</dbReference>
<keyword evidence="15" id="KW-1185">Reference proteome</keyword>
<keyword evidence="11" id="KW-0325">Glycoprotein</keyword>
<dbReference type="Proteomes" id="UP001159405">
    <property type="component" value="Unassembled WGS sequence"/>
</dbReference>
<evidence type="ECO:0000313" key="14">
    <source>
        <dbReference type="EMBL" id="CAH3038054.1"/>
    </source>
</evidence>
<evidence type="ECO:0000256" key="9">
    <source>
        <dbReference type="ARBA" id="ARBA00023002"/>
    </source>
</evidence>
<keyword evidence="4" id="KW-0479">Metal-binding</keyword>
<evidence type="ECO:0000256" key="5">
    <source>
        <dbReference type="ARBA" id="ARBA00022729"/>
    </source>
</evidence>
<keyword evidence="7" id="KW-0847">Vitamin C</keyword>
<dbReference type="EC" id="1.14.11.4" evidence="3"/>
<dbReference type="PANTHER" id="PTHR10730:SF45">
    <property type="entry name" value="PROCOLLAGEN-LYSINE,2-OXOGLUTARATE 5-DIOXYGENASE"/>
    <property type="match status" value="1"/>
</dbReference>
<protein>
    <recommendedName>
        <fullName evidence="3">procollagen-lysine 5-dioxygenase</fullName>
        <ecNumber evidence="3">1.14.11.4</ecNumber>
    </recommendedName>
</protein>
<comment type="cofactor">
    <cofactor evidence="1">
        <name>L-ascorbate</name>
        <dbReference type="ChEBI" id="CHEBI:38290"/>
    </cofactor>
</comment>
<evidence type="ECO:0000256" key="1">
    <source>
        <dbReference type="ARBA" id="ARBA00001961"/>
    </source>
</evidence>
<evidence type="ECO:0000256" key="11">
    <source>
        <dbReference type="ARBA" id="ARBA00023180"/>
    </source>
</evidence>
<evidence type="ECO:0000256" key="4">
    <source>
        <dbReference type="ARBA" id="ARBA00022723"/>
    </source>
</evidence>
<dbReference type="Gene3D" id="3.90.550.10">
    <property type="entry name" value="Spore Coat Polysaccharide Biosynthesis Protein SpsA, Chain A"/>
    <property type="match status" value="1"/>
</dbReference>
<dbReference type="Gene3D" id="2.40.320.10">
    <property type="entry name" value="Hypothetical Protein Pfu-838710-001"/>
    <property type="match status" value="1"/>
</dbReference>
<dbReference type="SMART" id="SM00702">
    <property type="entry name" value="P4Hc"/>
    <property type="match status" value="1"/>
</dbReference>
<dbReference type="SUPFAM" id="SSF53448">
    <property type="entry name" value="Nucleotide-diphospho-sugar transferases"/>
    <property type="match status" value="1"/>
</dbReference>
<evidence type="ECO:0000256" key="2">
    <source>
        <dbReference type="ARBA" id="ARBA00004240"/>
    </source>
</evidence>
<evidence type="ECO:0000256" key="6">
    <source>
        <dbReference type="ARBA" id="ARBA00022824"/>
    </source>
</evidence>
<dbReference type="Pfam" id="PF03171">
    <property type="entry name" value="2OG-FeII_Oxy"/>
    <property type="match status" value="1"/>
</dbReference>
<evidence type="ECO:0000256" key="7">
    <source>
        <dbReference type="ARBA" id="ARBA00022896"/>
    </source>
</evidence>
<accession>A0ABN8MXY0</accession>
<dbReference type="InterPro" id="IPR019095">
    <property type="entry name" value="Mediator_Med18"/>
</dbReference>
<dbReference type="EMBL" id="CALNXK010000006">
    <property type="protein sequence ID" value="CAH3038054.1"/>
    <property type="molecule type" value="Genomic_DNA"/>
</dbReference>
<dbReference type="PROSITE" id="PS51471">
    <property type="entry name" value="FE2OG_OXY"/>
    <property type="match status" value="1"/>
</dbReference>
<keyword evidence="9" id="KW-0560">Oxidoreductase</keyword>
<name>A0ABN8MXY0_9CNID</name>
<dbReference type="Pfam" id="PF25342">
    <property type="entry name" value="GT_PLOD"/>
    <property type="match status" value="1"/>
</dbReference>
<proteinExistence type="predicted"/>
<sequence>MAAIGRQNQLEYFLQGSVGKDSVKALLERLKGLCDGASRQFATFQDHEIVYTLGNPSSNISLRARHSLDDSKAPWQLRYVGQSETDKSRSTLLRSCVEVSTSDNLTTFLKELGFRHESEFVLKGYYFVKGHMRITVSQVCRVGGVNEPQSAQPISDSYLVEISLMATVQQDTLAEEIKGFSEHLKPYPCPKLTQVYGLDLSPNTSQQNTSYLRLLALTVATDETDGYKRFMKSAKANHVDVKVLGMGEEWRGGDVKRYPGGGHKINILKKETELHRNESDLLLMFVDSYDLILLRDPQEFVKKFLEFEANMVFSAEGFCWPDRWLKDSYPDVPDGKRYLCSGGFIGYASVFHQVVADHAIEDVEDDQLYYTKIFLDKQKRDDLKLKLDTKAEIFMNLNGAEDEVEIKFDENKAWLVNSEYNTQPLVAHGNGPSKLFLNYLGNYLPNKWNMEDGCTVCDKATISLDNIKEYPKILMGFFIEKPTPFIPEFLRRMMLQNYPKKHIDLLIHNTVAYHKSQITEWLTDEVRNQFNSVTVLQPEDNVQEDEARNLAVEMCQTKKCDYLFSVDGSVVLTNKDTLKILIEQNRPILAPIMTKDGKMWSNFWGAIGSDGYYARSRDYIAIVQNQRKGVWNVPHISATYLIQKQVVSEMKGIFTGDQFDPDMTMCKNLREKGIFMYATNLNEFGRLLETDNYRTNMLHNDLWEIFDNKKDWEEKYIHENYSQNFNLSYQFEQPCPDVFWFPIVTETFAKHLVEEMENLGDWSGGKHEDKRLSGGYENVPTDDIHMNQINFEREWLHFLKQYIVPVNGRIFPGYHSEGRAIMNFVVKYDPNRQYYLRPHHDSSTYTINMALSRPGIDYGGGGCRFIRYNCQVTETRIGWSFMHPGRLTHYHEGLPVTWGKRYIMVSFIDP</sequence>
<keyword evidence="6" id="KW-0256">Endoplasmic reticulum</keyword>
<dbReference type="InterPro" id="IPR057589">
    <property type="entry name" value="GT_PLOD"/>
</dbReference>
<dbReference type="Gene3D" id="2.60.120.620">
    <property type="entry name" value="q2cbj1_9rhob like domain"/>
    <property type="match status" value="1"/>
</dbReference>
<feature type="domain" description="Fe2OG dioxygenase" evidence="13">
    <location>
        <begin position="819"/>
        <end position="910"/>
    </location>
</feature>
<comment type="caution">
    <text evidence="14">The sequence shown here is derived from an EMBL/GenBank/DDBJ whole genome shotgun (WGS) entry which is preliminary data.</text>
</comment>
<comment type="catalytic activity">
    <reaction evidence="12">
        <text>L-lysyl-[collagen] + 2-oxoglutarate + O2 = (5R)-5-hydroxy-L-lysyl-[collagen] + succinate + CO2</text>
        <dbReference type="Rhea" id="RHEA:16569"/>
        <dbReference type="Rhea" id="RHEA-COMP:12751"/>
        <dbReference type="Rhea" id="RHEA-COMP:12752"/>
        <dbReference type="ChEBI" id="CHEBI:15379"/>
        <dbReference type="ChEBI" id="CHEBI:16526"/>
        <dbReference type="ChEBI" id="CHEBI:16810"/>
        <dbReference type="ChEBI" id="CHEBI:29969"/>
        <dbReference type="ChEBI" id="CHEBI:30031"/>
        <dbReference type="ChEBI" id="CHEBI:133442"/>
        <dbReference type="EC" id="1.14.11.4"/>
    </reaction>
</comment>
<keyword evidence="5" id="KW-0732">Signal</keyword>
<evidence type="ECO:0000313" key="15">
    <source>
        <dbReference type="Proteomes" id="UP001159405"/>
    </source>
</evidence>
<gene>
    <name evidence="14" type="ORF">PLOB_00039621</name>
</gene>
<reference evidence="14 15" key="1">
    <citation type="submission" date="2022-05" db="EMBL/GenBank/DDBJ databases">
        <authorList>
            <consortium name="Genoscope - CEA"/>
            <person name="William W."/>
        </authorList>
    </citation>
    <scope>NUCLEOTIDE SEQUENCE [LARGE SCALE GENOMIC DNA]</scope>
</reference>
<keyword evidence="8" id="KW-0223">Dioxygenase</keyword>
<evidence type="ECO:0000256" key="8">
    <source>
        <dbReference type="ARBA" id="ARBA00022964"/>
    </source>
</evidence>
<dbReference type="InterPro" id="IPR044861">
    <property type="entry name" value="IPNS-like_FE2OG_OXY"/>
</dbReference>
<dbReference type="InterPro" id="IPR050757">
    <property type="entry name" value="Collagen_mod_GT25"/>
</dbReference>
<dbReference type="InterPro" id="IPR029044">
    <property type="entry name" value="Nucleotide-diphossugar_trans"/>
</dbReference>
<evidence type="ECO:0000259" key="13">
    <source>
        <dbReference type="PROSITE" id="PS51471"/>
    </source>
</evidence>
<dbReference type="Pfam" id="PF09637">
    <property type="entry name" value="Med18"/>
    <property type="match status" value="1"/>
</dbReference>
<dbReference type="PANTHER" id="PTHR10730">
    <property type="entry name" value="PROCOLLAGEN-LYSINE,2-OXOGLUTARATE 5-DIOXYGENASE/GLYCOSYLTRANSFERASE 25 FAMILY MEMBER"/>
    <property type="match status" value="1"/>
</dbReference>
<comment type="subcellular location">
    <subcellularLocation>
        <location evidence="2">Endoplasmic reticulum</location>
    </subcellularLocation>
</comment>
<evidence type="ECO:0000256" key="10">
    <source>
        <dbReference type="ARBA" id="ARBA00023004"/>
    </source>
</evidence>
<evidence type="ECO:0000256" key="3">
    <source>
        <dbReference type="ARBA" id="ARBA00012264"/>
    </source>
</evidence>
<dbReference type="InterPro" id="IPR005123">
    <property type="entry name" value="Oxoglu/Fe-dep_dioxygenase_dom"/>
</dbReference>
<keyword evidence="10" id="KW-0408">Iron</keyword>
<evidence type="ECO:0000256" key="12">
    <source>
        <dbReference type="ARBA" id="ARBA00047930"/>
    </source>
</evidence>
<organism evidence="14 15">
    <name type="scientific">Porites lobata</name>
    <dbReference type="NCBI Taxonomy" id="104759"/>
    <lineage>
        <taxon>Eukaryota</taxon>
        <taxon>Metazoa</taxon>
        <taxon>Cnidaria</taxon>
        <taxon>Anthozoa</taxon>
        <taxon>Hexacorallia</taxon>
        <taxon>Scleractinia</taxon>
        <taxon>Fungiina</taxon>
        <taxon>Poritidae</taxon>
        <taxon>Porites</taxon>
    </lineage>
</organism>